<evidence type="ECO:0000256" key="1">
    <source>
        <dbReference type="ARBA" id="ARBA00023268"/>
    </source>
</evidence>
<dbReference type="PROSITE" id="PS50878">
    <property type="entry name" value="RT_POL"/>
    <property type="match status" value="1"/>
</dbReference>
<dbReference type="AlphaFoldDB" id="A0AAV4F0A4"/>
<feature type="domain" description="Reverse transcriptase" evidence="2">
    <location>
        <begin position="192"/>
        <end position="368"/>
    </location>
</feature>
<dbReference type="CDD" id="cd01647">
    <property type="entry name" value="RT_LTR"/>
    <property type="match status" value="1"/>
</dbReference>
<dbReference type="InterPro" id="IPR000477">
    <property type="entry name" value="RT_dom"/>
</dbReference>
<dbReference type="Proteomes" id="UP000762676">
    <property type="component" value="Unassembled WGS sequence"/>
</dbReference>
<dbReference type="InterPro" id="IPR043502">
    <property type="entry name" value="DNA/RNA_pol_sf"/>
</dbReference>
<dbReference type="InterPro" id="IPR043128">
    <property type="entry name" value="Rev_trsase/Diguanyl_cyclase"/>
</dbReference>
<dbReference type="Gene3D" id="3.30.70.270">
    <property type="match status" value="2"/>
</dbReference>
<name>A0AAV4F0A4_9GAST</name>
<reference evidence="3 4" key="1">
    <citation type="journal article" date="2021" name="Elife">
        <title>Chloroplast acquisition without the gene transfer in kleptoplastic sea slugs, Plakobranchus ocellatus.</title>
        <authorList>
            <person name="Maeda T."/>
            <person name="Takahashi S."/>
            <person name="Yoshida T."/>
            <person name="Shimamura S."/>
            <person name="Takaki Y."/>
            <person name="Nagai Y."/>
            <person name="Toyoda A."/>
            <person name="Suzuki Y."/>
            <person name="Arimoto A."/>
            <person name="Ishii H."/>
            <person name="Satoh N."/>
            <person name="Nishiyama T."/>
            <person name="Hasebe M."/>
            <person name="Maruyama T."/>
            <person name="Minagawa J."/>
            <person name="Obokata J."/>
            <person name="Shigenobu S."/>
        </authorList>
    </citation>
    <scope>NUCLEOTIDE SEQUENCE [LARGE SCALE GENOMIC DNA]</scope>
</reference>
<dbReference type="Gene3D" id="3.10.10.10">
    <property type="entry name" value="HIV Type 1 Reverse Transcriptase, subunit A, domain 1"/>
    <property type="match status" value="1"/>
</dbReference>
<dbReference type="Pfam" id="PF17919">
    <property type="entry name" value="RT_RNaseH_2"/>
    <property type="match status" value="1"/>
</dbReference>
<accession>A0AAV4F0A4</accession>
<protein>
    <submittedName>
        <fullName evidence="3">Pol polyprotein</fullName>
    </submittedName>
</protein>
<dbReference type="PANTHER" id="PTHR37984:SF5">
    <property type="entry name" value="PROTEIN NYNRIN-LIKE"/>
    <property type="match status" value="1"/>
</dbReference>
<keyword evidence="1" id="KW-0511">Multifunctional enzyme</keyword>
<proteinExistence type="predicted"/>
<dbReference type="SUPFAM" id="SSF56672">
    <property type="entry name" value="DNA/RNA polymerases"/>
    <property type="match status" value="1"/>
</dbReference>
<dbReference type="PANTHER" id="PTHR37984">
    <property type="entry name" value="PROTEIN CBG26694"/>
    <property type="match status" value="1"/>
</dbReference>
<dbReference type="FunFam" id="3.30.70.270:FF:000020">
    <property type="entry name" value="Transposon Tf2-6 polyprotein-like Protein"/>
    <property type="match status" value="1"/>
</dbReference>
<comment type="caution">
    <text evidence="3">The sequence shown here is derived from an EMBL/GenBank/DDBJ whole genome shotgun (WGS) entry which is preliminary data.</text>
</comment>
<evidence type="ECO:0000259" key="2">
    <source>
        <dbReference type="PROSITE" id="PS50878"/>
    </source>
</evidence>
<evidence type="ECO:0000313" key="3">
    <source>
        <dbReference type="EMBL" id="GFR65841.1"/>
    </source>
</evidence>
<evidence type="ECO:0000313" key="4">
    <source>
        <dbReference type="Proteomes" id="UP000762676"/>
    </source>
</evidence>
<gene>
    <name evidence="3" type="ORF">ElyMa_000212600</name>
</gene>
<organism evidence="3 4">
    <name type="scientific">Elysia marginata</name>
    <dbReference type="NCBI Taxonomy" id="1093978"/>
    <lineage>
        <taxon>Eukaryota</taxon>
        <taxon>Metazoa</taxon>
        <taxon>Spiralia</taxon>
        <taxon>Lophotrochozoa</taxon>
        <taxon>Mollusca</taxon>
        <taxon>Gastropoda</taxon>
        <taxon>Heterobranchia</taxon>
        <taxon>Euthyneura</taxon>
        <taxon>Panpulmonata</taxon>
        <taxon>Sacoglossa</taxon>
        <taxon>Placobranchoidea</taxon>
        <taxon>Plakobranchidae</taxon>
        <taxon>Elysia</taxon>
    </lineage>
</organism>
<keyword evidence="4" id="KW-1185">Reference proteome</keyword>
<dbReference type="InterPro" id="IPR041577">
    <property type="entry name" value="RT_RNaseH_2"/>
</dbReference>
<dbReference type="EMBL" id="BMAT01000413">
    <property type="protein sequence ID" value="GFR65841.1"/>
    <property type="molecule type" value="Genomic_DNA"/>
</dbReference>
<dbReference type="Pfam" id="PF00078">
    <property type="entry name" value="RVT_1"/>
    <property type="match status" value="1"/>
</dbReference>
<sequence>MAEALNPKRFTSTLSTPNKLDFSIRSEIQQNWKRFHRQWKNYAIASRLQEENAEFPVAIFMTCKGDEALDIIEGLPLTDLSSIIIALEFFCIGERNEVFESYTFHKRYQKTGESIDTYYKEQKHDEDRMIRDRLVIGIVDDKTREKLLEKKQLTLGEALDICRAQEQATAQAKQMSAISAGNAVDRVQSGYKKKFNEVHAPTNWCAPIVAVPKDNGGVRICVDLTKLNESVRRENFPLRTADQLLVQLSRSTIFTKLDRNKGFHQTPLTQESQELTTFITPFSRFAYKRMPFGISSGPEIFHREMCHLLERIPGVIFNIDDILVSGKTQKDHDEKLSKRLEKLKQAGITLNEKCMFSVSKLKFLGHIVSDNGVEIDPTKVESITELPQPQNISGIRRLLGMVNQGGNFIDNLATMAEPLRQLLKKESAWVWTPSHVKSFRDTKEALSTAPVLAHCGTRLETKVSSDASKFGLGSVLFQKKGEDWKHVMFASRSMTSTEQRYAQIEMEALAATWAFEKFSDSASVHFRLRQTTNL</sequence>
<dbReference type="InterPro" id="IPR050951">
    <property type="entry name" value="Retrovirus_Pol_polyprotein"/>
</dbReference>
<dbReference type="GO" id="GO:0003824">
    <property type="term" value="F:catalytic activity"/>
    <property type="evidence" value="ECO:0007669"/>
    <property type="project" value="UniProtKB-KW"/>
</dbReference>